<keyword evidence="9" id="KW-1185">Reference proteome</keyword>
<dbReference type="GO" id="GO:0022857">
    <property type="term" value="F:transmembrane transporter activity"/>
    <property type="evidence" value="ECO:0007669"/>
    <property type="project" value="InterPro"/>
</dbReference>
<gene>
    <name evidence="8" type="ORF">HDA45_007219</name>
</gene>
<evidence type="ECO:0000313" key="9">
    <source>
        <dbReference type="Proteomes" id="UP000580861"/>
    </source>
</evidence>
<feature type="transmembrane region" description="Helical" evidence="6">
    <location>
        <begin position="106"/>
        <end position="129"/>
    </location>
</feature>
<dbReference type="PANTHER" id="PTHR23502">
    <property type="entry name" value="MAJOR FACILITATOR SUPERFAMILY"/>
    <property type="match status" value="1"/>
</dbReference>
<feature type="transmembrane region" description="Helical" evidence="6">
    <location>
        <begin position="169"/>
        <end position="190"/>
    </location>
</feature>
<keyword evidence="4 6" id="KW-1133">Transmembrane helix</keyword>
<dbReference type="GO" id="GO:0005886">
    <property type="term" value="C:plasma membrane"/>
    <property type="evidence" value="ECO:0007669"/>
    <property type="project" value="UniProtKB-SubCell"/>
</dbReference>
<dbReference type="Proteomes" id="UP000580861">
    <property type="component" value="Unassembled WGS sequence"/>
</dbReference>
<dbReference type="EMBL" id="JACHMX010000001">
    <property type="protein sequence ID" value="MBB5857132.1"/>
    <property type="molecule type" value="Genomic_DNA"/>
</dbReference>
<feature type="transmembrane region" description="Helical" evidence="6">
    <location>
        <begin position="340"/>
        <end position="360"/>
    </location>
</feature>
<evidence type="ECO:0000256" key="4">
    <source>
        <dbReference type="ARBA" id="ARBA00022989"/>
    </source>
</evidence>
<sequence length="389" mass="39852">MTSTTERPAPVRAERRTMAVACLVVFTAQMATTIYLPSLPAIERDFAVSRSFAALSVSLFVIGAAAPVVLWGWVAGRLGRRTAMLAALGLFVVSSAVLIGNTSPTWLLILRSLQGIGAGGAAIVARIAVRDLGDGDALAKRLSVLSIAFVTALGGGQFVGGLIGGWQGGFAVLTAAGVICVAGTLTIPLARGRVEKTGVLRILTVPAFLRPTIAAGLGFATIVLLQEVAPFVFQQHFGLSVDQYGSLGLLFGLAYFGGALLVNRLASSKGSPWLTRAGALVMTGAGALTVALWLLPGIPLTAALVTFIALYCGTTFGQAALFPSSMAVAVSTVPGHGAQAVALCGFLAQSIAGVAATLAVLLHENLVWASVATGLSLAAFLLVRVRTRE</sequence>
<feature type="transmembrane region" description="Helical" evidence="6">
    <location>
        <begin position="244"/>
        <end position="262"/>
    </location>
</feature>
<proteinExistence type="predicted"/>
<keyword evidence="2" id="KW-0813">Transport</keyword>
<dbReference type="AlphaFoldDB" id="A0A841BEZ1"/>
<evidence type="ECO:0000256" key="3">
    <source>
        <dbReference type="ARBA" id="ARBA00022692"/>
    </source>
</evidence>
<dbReference type="InterPro" id="IPR036259">
    <property type="entry name" value="MFS_trans_sf"/>
</dbReference>
<evidence type="ECO:0000256" key="1">
    <source>
        <dbReference type="ARBA" id="ARBA00004651"/>
    </source>
</evidence>
<dbReference type="Gene3D" id="1.20.1720.10">
    <property type="entry name" value="Multidrug resistance protein D"/>
    <property type="match status" value="1"/>
</dbReference>
<evidence type="ECO:0000256" key="2">
    <source>
        <dbReference type="ARBA" id="ARBA00022448"/>
    </source>
</evidence>
<comment type="caution">
    <text evidence="8">The sequence shown here is derived from an EMBL/GenBank/DDBJ whole genome shotgun (WGS) entry which is preliminary data.</text>
</comment>
<accession>A0A841BEZ1</accession>
<feature type="transmembrane region" description="Helical" evidence="6">
    <location>
        <begin position="20"/>
        <end position="39"/>
    </location>
</feature>
<keyword evidence="5 6" id="KW-0472">Membrane</keyword>
<dbReference type="InterPro" id="IPR011701">
    <property type="entry name" value="MFS"/>
</dbReference>
<reference evidence="8 9" key="1">
    <citation type="submission" date="2020-08" db="EMBL/GenBank/DDBJ databases">
        <title>Sequencing the genomes of 1000 actinobacteria strains.</title>
        <authorList>
            <person name="Klenk H.-P."/>
        </authorList>
    </citation>
    <scope>NUCLEOTIDE SEQUENCE [LARGE SCALE GENOMIC DNA]</scope>
    <source>
        <strain evidence="8 9">DSM 45272</strain>
    </source>
</reference>
<feature type="transmembrane region" description="Helical" evidence="6">
    <location>
        <begin position="301"/>
        <end position="328"/>
    </location>
</feature>
<dbReference type="PROSITE" id="PS50850">
    <property type="entry name" value="MFS"/>
    <property type="match status" value="1"/>
</dbReference>
<comment type="subcellular location">
    <subcellularLocation>
        <location evidence="1">Cell membrane</location>
        <topology evidence="1">Multi-pass membrane protein</topology>
    </subcellularLocation>
</comment>
<protein>
    <submittedName>
        <fullName evidence="8">MFS family permease</fullName>
    </submittedName>
</protein>
<feature type="transmembrane region" description="Helical" evidence="6">
    <location>
        <begin position="51"/>
        <end position="75"/>
    </location>
</feature>
<evidence type="ECO:0000313" key="8">
    <source>
        <dbReference type="EMBL" id="MBB5857132.1"/>
    </source>
</evidence>
<feature type="domain" description="Major facilitator superfamily (MFS) profile" evidence="7">
    <location>
        <begin position="17"/>
        <end position="389"/>
    </location>
</feature>
<organism evidence="8 9">
    <name type="scientific">Amycolatopsis umgeniensis</name>
    <dbReference type="NCBI Taxonomy" id="336628"/>
    <lineage>
        <taxon>Bacteria</taxon>
        <taxon>Bacillati</taxon>
        <taxon>Actinomycetota</taxon>
        <taxon>Actinomycetes</taxon>
        <taxon>Pseudonocardiales</taxon>
        <taxon>Pseudonocardiaceae</taxon>
        <taxon>Amycolatopsis</taxon>
    </lineage>
</organism>
<dbReference type="PANTHER" id="PTHR23502:SF132">
    <property type="entry name" value="POLYAMINE TRANSPORTER 2-RELATED"/>
    <property type="match status" value="1"/>
</dbReference>
<dbReference type="RefSeq" id="WP_343072220.1">
    <property type="nucleotide sequence ID" value="NZ_JACHMX010000001.1"/>
</dbReference>
<feature type="transmembrane region" description="Helical" evidence="6">
    <location>
        <begin position="366"/>
        <end position="383"/>
    </location>
</feature>
<keyword evidence="3 6" id="KW-0812">Transmembrane</keyword>
<feature type="transmembrane region" description="Helical" evidence="6">
    <location>
        <begin position="274"/>
        <end position="295"/>
    </location>
</feature>
<dbReference type="SUPFAM" id="SSF103473">
    <property type="entry name" value="MFS general substrate transporter"/>
    <property type="match status" value="1"/>
</dbReference>
<dbReference type="Pfam" id="PF07690">
    <property type="entry name" value="MFS_1"/>
    <property type="match status" value="1"/>
</dbReference>
<name>A0A841BEZ1_9PSEU</name>
<evidence type="ECO:0000256" key="6">
    <source>
        <dbReference type="SAM" id="Phobius"/>
    </source>
</evidence>
<feature type="transmembrane region" description="Helical" evidence="6">
    <location>
        <begin position="202"/>
        <end position="224"/>
    </location>
</feature>
<evidence type="ECO:0000259" key="7">
    <source>
        <dbReference type="PROSITE" id="PS50850"/>
    </source>
</evidence>
<evidence type="ECO:0000256" key="5">
    <source>
        <dbReference type="ARBA" id="ARBA00023136"/>
    </source>
</evidence>
<feature type="transmembrane region" description="Helical" evidence="6">
    <location>
        <begin position="141"/>
        <end position="163"/>
    </location>
</feature>
<feature type="transmembrane region" description="Helical" evidence="6">
    <location>
        <begin position="82"/>
        <end position="100"/>
    </location>
</feature>
<dbReference type="InterPro" id="IPR020846">
    <property type="entry name" value="MFS_dom"/>
</dbReference>